<accession>A1T0L6</accession>
<reference evidence="10 11" key="1">
    <citation type="submission" date="2007-01" db="EMBL/GenBank/DDBJ databases">
        <title>Complete sequence of Psychromonas ingrahamii 37.</title>
        <authorList>
            <consortium name="US DOE Joint Genome Institute"/>
            <person name="Copeland A."/>
            <person name="Lucas S."/>
            <person name="Lapidus A."/>
            <person name="Barry K."/>
            <person name="Detter J.C."/>
            <person name="Glavina del Rio T."/>
            <person name="Hammon N."/>
            <person name="Israni S."/>
            <person name="Dalin E."/>
            <person name="Tice H."/>
            <person name="Pitluck S."/>
            <person name="Thompson L.S."/>
            <person name="Brettin T."/>
            <person name="Bruce D."/>
            <person name="Han C."/>
            <person name="Tapia R."/>
            <person name="Schmutz J."/>
            <person name="Larimer F."/>
            <person name="Land M."/>
            <person name="Hauser L."/>
            <person name="Kyrpides N."/>
            <person name="Ivanova N."/>
            <person name="Staley J."/>
            <person name="Richardson P."/>
        </authorList>
    </citation>
    <scope>NUCLEOTIDE SEQUENCE [LARGE SCALE GENOMIC DNA]</scope>
    <source>
        <strain evidence="10 11">37</strain>
    </source>
</reference>
<dbReference type="InterPro" id="IPR031316">
    <property type="entry name" value="FlgM_C"/>
</dbReference>
<dbReference type="AlphaFoldDB" id="A1T0L6"/>
<evidence type="ECO:0000259" key="9">
    <source>
        <dbReference type="Pfam" id="PF04316"/>
    </source>
</evidence>
<name>A1T0L6_PSYIN</name>
<comment type="similarity">
    <text evidence="1">Belongs to the FlgM family.</text>
</comment>
<keyword evidence="3" id="KW-0678">Repressor</keyword>
<gene>
    <name evidence="10" type="ordered locus">Ping_3598</name>
</gene>
<evidence type="ECO:0000256" key="1">
    <source>
        <dbReference type="ARBA" id="ARBA00005322"/>
    </source>
</evidence>
<dbReference type="NCBIfam" id="TIGR03824">
    <property type="entry name" value="FlgM_jcvi"/>
    <property type="match status" value="1"/>
</dbReference>
<dbReference type="InterPro" id="IPR007412">
    <property type="entry name" value="FlgM"/>
</dbReference>
<protein>
    <recommendedName>
        <fullName evidence="2">Negative regulator of flagellin synthesis</fullName>
    </recommendedName>
    <alternativeName>
        <fullName evidence="8">Anti-sigma-28 factor</fullName>
    </alternativeName>
</protein>
<organism evidence="10 11">
    <name type="scientific">Psychromonas ingrahamii (strain DSM 17664 / CCUG 51855 / 37)</name>
    <dbReference type="NCBI Taxonomy" id="357804"/>
    <lineage>
        <taxon>Bacteria</taxon>
        <taxon>Pseudomonadati</taxon>
        <taxon>Pseudomonadota</taxon>
        <taxon>Gammaproteobacteria</taxon>
        <taxon>Alteromonadales</taxon>
        <taxon>Psychromonadaceae</taxon>
        <taxon>Psychromonas</taxon>
    </lineage>
</organism>
<comment type="function">
    <text evidence="7">Responsible for the coupling of flagellin expression to flagellar assembly by preventing expression of the flagellin genes when a component of the middle class of proteins is defective. It negatively regulates flagellar genes by inhibiting the activity of FliA by directly binding to FliA.</text>
</comment>
<dbReference type="SUPFAM" id="SSF101498">
    <property type="entry name" value="Anti-sigma factor FlgM"/>
    <property type="match status" value="1"/>
</dbReference>
<dbReference type="HOGENOM" id="CLU_2275123_0_0_6"/>
<feature type="domain" description="Anti-sigma-28 factor FlgM C-terminal" evidence="9">
    <location>
        <begin position="48"/>
        <end position="92"/>
    </location>
</feature>
<proteinExistence type="inferred from homology"/>
<evidence type="ECO:0000256" key="2">
    <source>
        <dbReference type="ARBA" id="ARBA00017823"/>
    </source>
</evidence>
<dbReference type="GO" id="GO:0044781">
    <property type="term" value="P:bacterial-type flagellum organization"/>
    <property type="evidence" value="ECO:0007669"/>
    <property type="project" value="UniProtKB-KW"/>
</dbReference>
<evidence type="ECO:0000256" key="3">
    <source>
        <dbReference type="ARBA" id="ARBA00022491"/>
    </source>
</evidence>
<keyword evidence="4" id="KW-1005">Bacterial flagellum biogenesis</keyword>
<dbReference type="InterPro" id="IPR035890">
    <property type="entry name" value="Anti-sigma-28_factor_FlgM_sf"/>
</dbReference>
<dbReference type="Pfam" id="PF04316">
    <property type="entry name" value="FlgM"/>
    <property type="match status" value="1"/>
</dbReference>
<keyword evidence="11" id="KW-1185">Reference proteome</keyword>
<dbReference type="KEGG" id="pin:Ping_3598"/>
<evidence type="ECO:0000256" key="8">
    <source>
        <dbReference type="ARBA" id="ARBA00030117"/>
    </source>
</evidence>
<evidence type="ECO:0000256" key="6">
    <source>
        <dbReference type="ARBA" id="ARBA00023163"/>
    </source>
</evidence>
<dbReference type="OrthoDB" id="6312218at2"/>
<dbReference type="Proteomes" id="UP000000639">
    <property type="component" value="Chromosome"/>
</dbReference>
<evidence type="ECO:0000313" key="11">
    <source>
        <dbReference type="Proteomes" id="UP000000639"/>
    </source>
</evidence>
<keyword evidence="5" id="KW-0805">Transcription regulation</keyword>
<keyword evidence="6" id="KW-0804">Transcription</keyword>
<evidence type="ECO:0000256" key="4">
    <source>
        <dbReference type="ARBA" id="ARBA00022795"/>
    </source>
</evidence>
<evidence type="ECO:0000313" key="10">
    <source>
        <dbReference type="EMBL" id="ABM05281.1"/>
    </source>
</evidence>
<evidence type="ECO:0000256" key="7">
    <source>
        <dbReference type="ARBA" id="ARBA00024739"/>
    </source>
</evidence>
<evidence type="ECO:0000256" key="5">
    <source>
        <dbReference type="ARBA" id="ARBA00023015"/>
    </source>
</evidence>
<dbReference type="EMBL" id="CP000510">
    <property type="protein sequence ID" value="ABM05281.1"/>
    <property type="molecule type" value="Genomic_DNA"/>
</dbReference>
<sequence length="102" mass="11073">MDIGDMKINKVATANLSAISEENKNKVTPKKLSPSAPFNDVRVGDTATIATATKTINEIPDIDREKVKQVQLAIANGELKIDLNSLARAIMNEHLLDNTSND</sequence>
<dbReference type="eggNOG" id="COG2747">
    <property type="taxonomic scope" value="Bacteria"/>
</dbReference>
<dbReference type="STRING" id="357804.Ping_3598"/>
<dbReference type="GO" id="GO:0045892">
    <property type="term" value="P:negative regulation of DNA-templated transcription"/>
    <property type="evidence" value="ECO:0007669"/>
    <property type="project" value="InterPro"/>
</dbReference>